<evidence type="ECO:0000256" key="13">
    <source>
        <dbReference type="SAM" id="SignalP"/>
    </source>
</evidence>
<dbReference type="PANTHER" id="PTHR30040">
    <property type="entry name" value="THIAMINE BIOSYNTHESIS LIPOPROTEIN APBE"/>
    <property type="match status" value="1"/>
</dbReference>
<keyword evidence="8 11" id="KW-0460">Magnesium</keyword>
<comment type="cofactor">
    <cofactor evidence="12">
        <name>Mg(2+)</name>
        <dbReference type="ChEBI" id="CHEBI:18420"/>
    </cofactor>
    <cofactor evidence="12">
        <name>Mn(2+)</name>
        <dbReference type="ChEBI" id="CHEBI:29035"/>
    </cofactor>
    <text evidence="12">Magnesium. Can also use manganese.</text>
</comment>
<comment type="catalytic activity">
    <reaction evidence="10 11">
        <text>L-threonyl-[protein] + FAD = FMN-L-threonyl-[protein] + AMP + H(+)</text>
        <dbReference type="Rhea" id="RHEA:36847"/>
        <dbReference type="Rhea" id="RHEA-COMP:11060"/>
        <dbReference type="Rhea" id="RHEA-COMP:11061"/>
        <dbReference type="ChEBI" id="CHEBI:15378"/>
        <dbReference type="ChEBI" id="CHEBI:30013"/>
        <dbReference type="ChEBI" id="CHEBI:57692"/>
        <dbReference type="ChEBI" id="CHEBI:74257"/>
        <dbReference type="ChEBI" id="CHEBI:456215"/>
        <dbReference type="EC" id="2.7.1.180"/>
    </reaction>
</comment>
<dbReference type="EC" id="2.7.1.180" evidence="2 11"/>
<evidence type="ECO:0000313" key="14">
    <source>
        <dbReference type="EMBL" id="RDV28175.1"/>
    </source>
</evidence>
<evidence type="ECO:0000256" key="9">
    <source>
        <dbReference type="ARBA" id="ARBA00031306"/>
    </source>
</evidence>
<dbReference type="PANTHER" id="PTHR30040:SF2">
    <property type="entry name" value="FAD:PROTEIN FMN TRANSFERASE"/>
    <property type="match status" value="1"/>
</dbReference>
<dbReference type="PIRSF" id="PIRSF006268">
    <property type="entry name" value="ApbE"/>
    <property type="match status" value="1"/>
</dbReference>
<evidence type="ECO:0000256" key="6">
    <source>
        <dbReference type="ARBA" id="ARBA00022723"/>
    </source>
</evidence>
<dbReference type="OrthoDB" id="9778595at2"/>
<feature type="binding site" evidence="12">
    <location>
        <position position="281"/>
    </location>
    <ligand>
        <name>Mg(2+)</name>
        <dbReference type="ChEBI" id="CHEBI:18420"/>
    </ligand>
</feature>
<keyword evidence="4 11" id="KW-0285">Flavoprotein</keyword>
<evidence type="ECO:0000256" key="4">
    <source>
        <dbReference type="ARBA" id="ARBA00022630"/>
    </source>
</evidence>
<dbReference type="Pfam" id="PF02424">
    <property type="entry name" value="ApbE"/>
    <property type="match status" value="1"/>
</dbReference>
<dbReference type="GO" id="GO:0016740">
    <property type="term" value="F:transferase activity"/>
    <property type="evidence" value="ECO:0007669"/>
    <property type="project" value="UniProtKB-UniRule"/>
</dbReference>
<sequence>MRLKRLLLGALSLASAAQAEWFIDDAAIMGTNIEVQVWADSARQGQQAIDTVFAEMERVNQLMSPYIDSSELSRVNRLAANEDVVVSEEMFNLIRYANKISQQTGGAFDITFASVGFLYNYRAAQRPDEQTINANLDAINYRHLELDEHNSSIRFRHPNVKIDLGGIAKGHAVDKAVDQLITMGIEHAMVTAGGDTRLLGDRLGRPWMVGIRDPRNPDRQAVMLPLSDIAISTSGDYERYFEEEGQRYHHIISPKTGKSTYEVQSVSILGPSSTTNDALSTSVFVLGVQAGIDLINQIPEVEAIILDDHRRMHFSSGLTQ</sequence>
<keyword evidence="5 11" id="KW-0808">Transferase</keyword>
<feature type="binding site" evidence="12">
    <location>
        <position position="166"/>
    </location>
    <ligand>
        <name>Mg(2+)</name>
        <dbReference type="ChEBI" id="CHEBI:18420"/>
    </ligand>
</feature>
<comment type="similarity">
    <text evidence="1 11">Belongs to the ApbE family.</text>
</comment>
<evidence type="ECO:0000256" key="1">
    <source>
        <dbReference type="ARBA" id="ARBA00008282"/>
    </source>
</evidence>
<evidence type="ECO:0000256" key="8">
    <source>
        <dbReference type="ARBA" id="ARBA00022842"/>
    </source>
</evidence>
<dbReference type="InterPro" id="IPR003374">
    <property type="entry name" value="ApbE-like_sf"/>
</dbReference>
<dbReference type="RefSeq" id="WP_115592133.1">
    <property type="nucleotide sequence ID" value="NZ_QRHA01000002.1"/>
</dbReference>
<gene>
    <name evidence="14" type="ORF">DXV75_04235</name>
</gene>
<reference evidence="15" key="1">
    <citation type="submission" date="2018-08" db="EMBL/GenBank/DDBJ databases">
        <authorList>
            <person name="Zhang J."/>
            <person name="Du Z.-J."/>
        </authorList>
    </citation>
    <scope>NUCLEOTIDE SEQUENCE [LARGE SCALE GENOMIC DNA]</scope>
    <source>
        <strain evidence="15">KCTC 52655</strain>
    </source>
</reference>
<name>A0A3D8MD08_9ALTE</name>
<feature type="binding site" evidence="12">
    <location>
        <position position="277"/>
    </location>
    <ligand>
        <name>Mg(2+)</name>
        <dbReference type="ChEBI" id="CHEBI:18420"/>
    </ligand>
</feature>
<evidence type="ECO:0000256" key="3">
    <source>
        <dbReference type="ARBA" id="ARBA00016337"/>
    </source>
</evidence>
<accession>A0A3D8MD08</accession>
<organism evidence="14 15">
    <name type="scientific">Alteromonas aestuariivivens</name>
    <dbReference type="NCBI Taxonomy" id="1938339"/>
    <lineage>
        <taxon>Bacteria</taxon>
        <taxon>Pseudomonadati</taxon>
        <taxon>Pseudomonadota</taxon>
        <taxon>Gammaproteobacteria</taxon>
        <taxon>Alteromonadales</taxon>
        <taxon>Alteromonadaceae</taxon>
        <taxon>Alteromonas/Salinimonas group</taxon>
        <taxon>Alteromonas</taxon>
    </lineage>
</organism>
<evidence type="ECO:0000256" key="7">
    <source>
        <dbReference type="ARBA" id="ARBA00022827"/>
    </source>
</evidence>
<keyword evidence="7 11" id="KW-0274">FAD</keyword>
<evidence type="ECO:0000256" key="5">
    <source>
        <dbReference type="ARBA" id="ARBA00022679"/>
    </source>
</evidence>
<keyword evidence="13" id="KW-0732">Signal</keyword>
<proteinExistence type="inferred from homology"/>
<dbReference type="InterPro" id="IPR024932">
    <property type="entry name" value="ApbE"/>
</dbReference>
<feature type="signal peptide" evidence="13">
    <location>
        <begin position="1"/>
        <end position="19"/>
    </location>
</feature>
<evidence type="ECO:0000256" key="2">
    <source>
        <dbReference type="ARBA" id="ARBA00011955"/>
    </source>
</evidence>
<feature type="chain" id="PRO_5039916292" description="FAD:protein FMN transferase" evidence="13">
    <location>
        <begin position="20"/>
        <end position="320"/>
    </location>
</feature>
<dbReference type="SUPFAM" id="SSF143631">
    <property type="entry name" value="ApbE-like"/>
    <property type="match status" value="1"/>
</dbReference>
<evidence type="ECO:0000313" key="15">
    <source>
        <dbReference type="Proteomes" id="UP000256561"/>
    </source>
</evidence>
<keyword evidence="15" id="KW-1185">Reference proteome</keyword>
<evidence type="ECO:0000256" key="10">
    <source>
        <dbReference type="ARBA" id="ARBA00048540"/>
    </source>
</evidence>
<dbReference type="EMBL" id="QRHA01000002">
    <property type="protein sequence ID" value="RDV28175.1"/>
    <property type="molecule type" value="Genomic_DNA"/>
</dbReference>
<evidence type="ECO:0000256" key="12">
    <source>
        <dbReference type="PIRSR" id="PIRSR006268-2"/>
    </source>
</evidence>
<evidence type="ECO:0000256" key="11">
    <source>
        <dbReference type="PIRNR" id="PIRNR006268"/>
    </source>
</evidence>
<comment type="caution">
    <text evidence="14">The sequence shown here is derived from an EMBL/GenBank/DDBJ whole genome shotgun (WGS) entry which is preliminary data.</text>
</comment>
<keyword evidence="6 11" id="KW-0479">Metal-binding</keyword>
<protein>
    <recommendedName>
        <fullName evidence="3 11">FAD:protein FMN transferase</fullName>
        <ecNumber evidence="2 11">2.7.1.180</ecNumber>
    </recommendedName>
    <alternativeName>
        <fullName evidence="9 11">Flavin transferase</fullName>
    </alternativeName>
</protein>
<dbReference type="Gene3D" id="3.10.520.10">
    <property type="entry name" value="ApbE-like domains"/>
    <property type="match status" value="1"/>
</dbReference>
<dbReference type="GO" id="GO:0046872">
    <property type="term" value="F:metal ion binding"/>
    <property type="evidence" value="ECO:0007669"/>
    <property type="project" value="UniProtKB-UniRule"/>
</dbReference>
<dbReference type="Proteomes" id="UP000256561">
    <property type="component" value="Unassembled WGS sequence"/>
</dbReference>
<dbReference type="AlphaFoldDB" id="A0A3D8MD08"/>